<dbReference type="InterPro" id="IPR057431">
    <property type="entry name" value="LdpA_Fe-S-bd"/>
</dbReference>
<evidence type="ECO:0000313" key="9">
    <source>
        <dbReference type="Proteomes" id="UP000460549"/>
    </source>
</evidence>
<dbReference type="Proteomes" id="UP000460549">
    <property type="component" value="Unassembled WGS sequence"/>
</dbReference>
<dbReference type="InterPro" id="IPR050294">
    <property type="entry name" value="RnfB_subfamily"/>
</dbReference>
<evidence type="ECO:0000313" key="8">
    <source>
        <dbReference type="EMBL" id="MSU07240.1"/>
    </source>
</evidence>
<dbReference type="Gene3D" id="3.30.70.20">
    <property type="match status" value="2"/>
</dbReference>
<feature type="domain" description="4Fe-4S ferredoxin-type" evidence="7">
    <location>
        <begin position="110"/>
        <end position="140"/>
    </location>
</feature>
<organism evidence="8 9">
    <name type="scientific">Bullifex porci</name>
    <dbReference type="NCBI Taxonomy" id="2606638"/>
    <lineage>
        <taxon>Bacteria</taxon>
        <taxon>Pseudomonadati</taxon>
        <taxon>Spirochaetota</taxon>
        <taxon>Spirochaetia</taxon>
        <taxon>Spirochaetales</taxon>
        <taxon>Spirochaetaceae</taxon>
        <taxon>Bullifex</taxon>
    </lineage>
</organism>
<feature type="domain" description="4Fe-4S ferredoxin-type" evidence="7">
    <location>
        <begin position="187"/>
        <end position="216"/>
    </location>
</feature>
<dbReference type="Pfam" id="PF25160">
    <property type="entry name" value="LdpA_Fe-S-bd"/>
    <property type="match status" value="1"/>
</dbReference>
<keyword evidence="3" id="KW-0479">Metal-binding</keyword>
<keyword evidence="4" id="KW-0249">Electron transport</keyword>
<dbReference type="Pfam" id="PF00037">
    <property type="entry name" value="Fer4"/>
    <property type="match status" value="1"/>
</dbReference>
<evidence type="ECO:0000256" key="2">
    <source>
        <dbReference type="ARBA" id="ARBA00022485"/>
    </source>
</evidence>
<accession>A0A7X2PF64</accession>
<dbReference type="EMBL" id="VUNN01000032">
    <property type="protein sequence ID" value="MSU07240.1"/>
    <property type="molecule type" value="Genomic_DNA"/>
</dbReference>
<evidence type="ECO:0000256" key="5">
    <source>
        <dbReference type="ARBA" id="ARBA00023004"/>
    </source>
</evidence>
<dbReference type="SUPFAM" id="SSF54862">
    <property type="entry name" value="4Fe-4S ferredoxins"/>
    <property type="match status" value="1"/>
</dbReference>
<evidence type="ECO:0000256" key="6">
    <source>
        <dbReference type="ARBA" id="ARBA00023014"/>
    </source>
</evidence>
<protein>
    <submittedName>
        <fullName evidence="8">4Fe-4S dicluster domain-containing protein</fullName>
    </submittedName>
</protein>
<evidence type="ECO:0000256" key="1">
    <source>
        <dbReference type="ARBA" id="ARBA00022448"/>
    </source>
</evidence>
<dbReference type="AlphaFoldDB" id="A0A7X2PF64"/>
<dbReference type="PROSITE" id="PS00198">
    <property type="entry name" value="4FE4S_FER_1"/>
    <property type="match status" value="2"/>
</dbReference>
<dbReference type="GO" id="GO:0051539">
    <property type="term" value="F:4 iron, 4 sulfur cluster binding"/>
    <property type="evidence" value="ECO:0007669"/>
    <property type="project" value="UniProtKB-KW"/>
</dbReference>
<keyword evidence="1" id="KW-0813">Transport</keyword>
<evidence type="ECO:0000256" key="4">
    <source>
        <dbReference type="ARBA" id="ARBA00022982"/>
    </source>
</evidence>
<dbReference type="InterPro" id="IPR017900">
    <property type="entry name" value="4Fe4S_Fe_S_CS"/>
</dbReference>
<dbReference type="CDD" id="cd10549">
    <property type="entry name" value="MtMvhB_like"/>
    <property type="match status" value="1"/>
</dbReference>
<keyword evidence="9" id="KW-1185">Reference proteome</keyword>
<dbReference type="Pfam" id="PF02906">
    <property type="entry name" value="Fe_hyd_lg_C"/>
    <property type="match status" value="1"/>
</dbReference>
<dbReference type="PANTHER" id="PTHR42859">
    <property type="entry name" value="OXIDOREDUCTASE"/>
    <property type="match status" value="1"/>
</dbReference>
<reference evidence="8 9" key="1">
    <citation type="submission" date="2019-08" db="EMBL/GenBank/DDBJ databases">
        <title>In-depth cultivation of the pig gut microbiome towards novel bacterial diversity and tailored functional studies.</title>
        <authorList>
            <person name="Wylensek D."/>
            <person name="Hitch T.C.A."/>
            <person name="Clavel T."/>
        </authorList>
    </citation>
    <scope>NUCLEOTIDE SEQUENCE [LARGE SCALE GENOMIC DNA]</scope>
    <source>
        <strain evidence="8 9">NM-380-WT-3C1</strain>
    </source>
</reference>
<dbReference type="Gene3D" id="3.40.950.10">
    <property type="entry name" value="Fe-only Hydrogenase (Larger Subunit), Chain L, domain 3"/>
    <property type="match status" value="1"/>
</dbReference>
<keyword evidence="2" id="KW-0004">4Fe-4S</keyword>
<dbReference type="PROSITE" id="PS51379">
    <property type="entry name" value="4FE4S_FER_2"/>
    <property type="match status" value="3"/>
</dbReference>
<dbReference type="NCBIfam" id="TIGR04105">
    <property type="entry name" value="FeFe_hydrog_B1"/>
    <property type="match status" value="1"/>
</dbReference>
<dbReference type="SUPFAM" id="SSF53920">
    <property type="entry name" value="Fe-only hydrogenase"/>
    <property type="match status" value="1"/>
</dbReference>
<gene>
    <name evidence="8" type="ORF">FYJ80_10770</name>
</gene>
<feature type="domain" description="4Fe-4S ferredoxin-type" evidence="7">
    <location>
        <begin position="141"/>
        <end position="170"/>
    </location>
</feature>
<evidence type="ECO:0000256" key="3">
    <source>
        <dbReference type="ARBA" id="ARBA00022723"/>
    </source>
</evidence>
<dbReference type="InterPro" id="IPR027631">
    <property type="entry name" value="Mono_FeFe_hydrog"/>
</dbReference>
<evidence type="ECO:0000259" key="7">
    <source>
        <dbReference type="PROSITE" id="PS51379"/>
    </source>
</evidence>
<dbReference type="InterPro" id="IPR004108">
    <property type="entry name" value="Fe_hydrogenase_lsu_C"/>
</dbReference>
<dbReference type="PANTHER" id="PTHR42859:SF10">
    <property type="entry name" value="DIMETHYLSULFOXIDE REDUCTASE CHAIN B"/>
    <property type="match status" value="1"/>
</dbReference>
<keyword evidence="6" id="KW-0411">Iron-sulfur</keyword>
<dbReference type="RefSeq" id="WP_154426825.1">
    <property type="nucleotide sequence ID" value="NZ_VUNN01000032.1"/>
</dbReference>
<dbReference type="GO" id="GO:0046872">
    <property type="term" value="F:metal ion binding"/>
    <property type="evidence" value="ECO:0007669"/>
    <property type="project" value="UniProtKB-KW"/>
</dbReference>
<sequence length="487" mass="53634">MLEINNQYTAIRRRIDTEVLKLFFSGELEDKIDSLPFEIIPKDRIPSRCCIYKERAMVRYRIMALLGIDIERFDDEEKPLKAYAKEVLENNPPVLPLLTTISTGCYGCPPDQYRISDACRGCFARPCMANCPKDAISFINGQAHINEERCIRCGKCMDVCPFHAVVHIPVPCEEACPVGAVKKNEKGVVEIDHKNCISCGRCSRSCPFGAIAEKSGLFPVVKMIKNQEKVIAMIAPAIEGQYPGTLSQIKSAILKAGFADVIEVAEGAEVTAIHEAEEVQHKKANGEGYMTTSCCPAYMELVNKHLTFLKERYSDAYSPMIYTAKLAREKFGDDVKCVFIGPCLAKRVEAVRKGGVDGVITFSELAAIFMAKGIDVREEEAADLGDTTKFADCREFAASTGVAGCVLSRVEDPASIRTQPINGVDKKMFRLMKTWEKRAPEVDLIEVMCCEEGCLNGPGTIVKPMVAKKLRGGNKAATPVKSVKSSI</sequence>
<keyword evidence="5" id="KW-0408">Iron</keyword>
<proteinExistence type="predicted"/>
<comment type="caution">
    <text evidence="8">The sequence shown here is derived from an EMBL/GenBank/DDBJ whole genome shotgun (WGS) entry which is preliminary data.</text>
</comment>
<dbReference type="InterPro" id="IPR009016">
    <property type="entry name" value="Fe_hydrogenase"/>
</dbReference>
<dbReference type="InterPro" id="IPR017896">
    <property type="entry name" value="4Fe4S_Fe-S-bd"/>
</dbReference>
<name>A0A7X2PF64_9SPIO</name>